<dbReference type="BioCyc" id="MHAE859194:G1GR7-1387-MONOMER"/>
<feature type="compositionally biased region" description="Polar residues" evidence="1">
    <location>
        <begin position="155"/>
        <end position="164"/>
    </location>
</feature>
<dbReference type="KEGG" id="mhf:MHF_1391"/>
<gene>
    <name evidence="2" type="ordered locus">MHF_1391</name>
</gene>
<evidence type="ECO:0000313" key="3">
    <source>
        <dbReference type="Proteomes" id="UP000007952"/>
    </source>
</evidence>
<dbReference type="HOGENOM" id="CLU_098620_4_1_14"/>
<evidence type="ECO:0000313" key="2">
    <source>
        <dbReference type="EMBL" id="AEG73627.1"/>
    </source>
</evidence>
<dbReference type="STRING" id="859194.MHF_1391"/>
<evidence type="ECO:0000256" key="1">
    <source>
        <dbReference type="SAM" id="MobiDB-lite"/>
    </source>
</evidence>
<organism evidence="2 3">
    <name type="scientific">Mycoplasma haemofelis (strain Ohio2)</name>
    <dbReference type="NCBI Taxonomy" id="859194"/>
    <lineage>
        <taxon>Bacteria</taxon>
        <taxon>Bacillati</taxon>
        <taxon>Mycoplasmatota</taxon>
        <taxon>Mollicutes</taxon>
        <taxon>Mycoplasmataceae</taxon>
        <taxon>Mycoplasma</taxon>
    </lineage>
</organism>
<sequence length="203" mass="22578">MASPKILLPTLAAGTSAASVGGYMYATSGNKEVTILDKVKDSLKTHHRILISKGDSAWDKFKKVYKEGGDKKVSGVSEEQINGWCESTLKESFNKEKYDQAMMWCVIYDRSIKESLSKPVLSAEKTDEKWKKAWDKFKAENASSGGLKLEDTVLKNPTPNNRDTGGSALSEWCTSKYEIKMYELGAEALSKKVEKWCNEDAGK</sequence>
<dbReference type="Proteomes" id="UP000007952">
    <property type="component" value="Chromosome"/>
</dbReference>
<accession>F6FGI9</accession>
<proteinExistence type="predicted"/>
<protein>
    <submittedName>
        <fullName evidence="2">Uncharacterized protein</fullName>
    </submittedName>
</protein>
<reference key="2">
    <citation type="submission" date="2011-05" db="EMBL/GenBank/DDBJ databases">
        <title>The Genome of Mycoplasma haemofelis Strain Ohio2, a pathogenic hemoplasma of the cat.</title>
        <authorList>
            <person name="Santos A.P."/>
            <person name="Guimaraes A.M.S."/>
            <person name="SanMiguel P.J."/>
            <person name="Martin S.W."/>
            <person name="Messick J.B."/>
        </authorList>
    </citation>
    <scope>NUCLEOTIDE SEQUENCE</scope>
    <source>
        <strain>Ohio2</strain>
    </source>
</reference>
<dbReference type="EMBL" id="CP002808">
    <property type="protein sequence ID" value="AEG73627.1"/>
    <property type="molecule type" value="Genomic_DNA"/>
</dbReference>
<dbReference type="AlphaFoldDB" id="F6FGI9"/>
<feature type="region of interest" description="Disordered" evidence="1">
    <location>
        <begin position="148"/>
        <end position="167"/>
    </location>
</feature>
<reference evidence="2 3" key="1">
    <citation type="journal article" date="2011" name="J. Bacteriol.">
        <title>Complete genome sequences of two hemotropic Mycoplasmas, Mycoplasma haemofelis strain Ohio2 and Mycoplasma suis strain Illinois.</title>
        <authorList>
            <person name="Messick J.B."/>
            <person name="Santos A.P."/>
            <person name="Guimaraes A.M."/>
        </authorList>
    </citation>
    <scope>NUCLEOTIDE SEQUENCE [LARGE SCALE GENOMIC DNA]</scope>
    <source>
        <strain evidence="2 3">Ohio2</strain>
    </source>
</reference>
<name>F6FGI9_MYCHI</name>